<evidence type="ECO:0000313" key="3">
    <source>
        <dbReference type="Proteomes" id="UP001551695"/>
    </source>
</evidence>
<reference evidence="2 3" key="1">
    <citation type="submission" date="2024-06" db="EMBL/GenBank/DDBJ databases">
        <title>The Natural Products Discovery Center: Release of the First 8490 Sequenced Strains for Exploring Actinobacteria Biosynthetic Diversity.</title>
        <authorList>
            <person name="Kalkreuter E."/>
            <person name="Kautsar S.A."/>
            <person name="Yang D."/>
            <person name="Bader C.D."/>
            <person name="Teijaro C.N."/>
            <person name="Fluegel L."/>
            <person name="Davis C.M."/>
            <person name="Simpson J.R."/>
            <person name="Lauterbach L."/>
            <person name="Steele A.D."/>
            <person name="Gui C."/>
            <person name="Meng S."/>
            <person name="Li G."/>
            <person name="Viehrig K."/>
            <person name="Ye F."/>
            <person name="Su P."/>
            <person name="Kiefer A.F."/>
            <person name="Nichols A."/>
            <person name="Cepeda A.J."/>
            <person name="Yan W."/>
            <person name="Fan B."/>
            <person name="Jiang Y."/>
            <person name="Adhikari A."/>
            <person name="Zheng C.-J."/>
            <person name="Schuster L."/>
            <person name="Cowan T.M."/>
            <person name="Smanski M.J."/>
            <person name="Chevrette M.G."/>
            <person name="De Carvalho L.P.S."/>
            <person name="Shen B."/>
        </authorList>
    </citation>
    <scope>NUCLEOTIDE SEQUENCE [LARGE SCALE GENOMIC DNA]</scope>
    <source>
        <strain evidence="2 3">NPDC050403</strain>
    </source>
</reference>
<dbReference type="Gene3D" id="1.10.8.1060">
    <property type="entry name" value="Corynebacterium glutamicum thioredoxin-dependent arsenate reductase, N-terminal domain"/>
    <property type="match status" value="1"/>
</dbReference>
<dbReference type="RefSeq" id="WP_355091928.1">
    <property type="nucleotide sequence ID" value="NZ_JBEXKW010000171.1"/>
</dbReference>
<dbReference type="InterPro" id="IPR048716">
    <property type="entry name" value="Phosphatase-like_N"/>
</dbReference>
<protein>
    <recommendedName>
        <fullName evidence="1">Protein-tyrosine-phosphatase-like N-terminal domain-containing protein</fullName>
    </recommendedName>
</protein>
<organism evidence="2 3">
    <name type="scientific">Nocardia aurea</name>
    <dbReference type="NCBI Taxonomy" id="2144174"/>
    <lineage>
        <taxon>Bacteria</taxon>
        <taxon>Bacillati</taxon>
        <taxon>Actinomycetota</taxon>
        <taxon>Actinomycetes</taxon>
        <taxon>Mycobacteriales</taxon>
        <taxon>Nocardiaceae</taxon>
        <taxon>Nocardia</taxon>
    </lineage>
</organism>
<feature type="domain" description="Protein-tyrosine-phosphatase-like N-terminal" evidence="1">
    <location>
        <begin position="23"/>
        <end position="78"/>
    </location>
</feature>
<proteinExistence type="predicted"/>
<evidence type="ECO:0000259" key="1">
    <source>
        <dbReference type="Pfam" id="PF21234"/>
    </source>
</evidence>
<dbReference type="Pfam" id="PF21234">
    <property type="entry name" value="Phosphatase-like_N"/>
    <property type="match status" value="1"/>
</dbReference>
<dbReference type="NCBIfam" id="NF046112">
    <property type="entry name" value="MSMEG_6209_Nter"/>
    <property type="match status" value="1"/>
</dbReference>
<keyword evidence="3" id="KW-1185">Reference proteome</keyword>
<dbReference type="EMBL" id="JBFAKC010000007">
    <property type="protein sequence ID" value="MEV0709329.1"/>
    <property type="molecule type" value="Genomic_DNA"/>
</dbReference>
<evidence type="ECO:0000313" key="2">
    <source>
        <dbReference type="EMBL" id="MEV0709329.1"/>
    </source>
</evidence>
<name>A0ABV3FV80_9NOCA</name>
<sequence>MTDSPIEPDNTHSDPTLDQQAALSAAVERLRSEFDDIAADDDIDAMVRAAYAHVADHANIDNFLPLLAERYTRELLKAADAEHHGTRTSAEV</sequence>
<gene>
    <name evidence="2" type="ORF">AB0I48_17350</name>
</gene>
<comment type="caution">
    <text evidence="2">The sequence shown here is derived from an EMBL/GenBank/DDBJ whole genome shotgun (WGS) entry which is preliminary data.</text>
</comment>
<accession>A0ABV3FV80</accession>
<dbReference type="Proteomes" id="UP001551695">
    <property type="component" value="Unassembled WGS sequence"/>
</dbReference>